<comment type="caution">
    <text evidence="1">The sequence shown here is derived from an EMBL/GenBank/DDBJ whole genome shotgun (WGS) entry which is preliminary data.</text>
</comment>
<accession>A0AA36I1R7</accession>
<keyword evidence="2" id="KW-1185">Reference proteome</keyword>
<sequence length="145" mass="15331">GVGPFRPRGAMLGPSLVFDSERGLTPGTPLPVSVSGRRPSAVASFIKSEKTEESSEANGRLAKQKLVALQVVQSTWFSNCMAVVVLLDAYSTCSDVDARAAGGEAPIGLKVLSDTCLGLYSAELVALLLLKGWVILKDWMTFTDA</sequence>
<dbReference type="AlphaFoldDB" id="A0AA36I1R7"/>
<reference evidence="1" key="1">
    <citation type="submission" date="2023-08" db="EMBL/GenBank/DDBJ databases">
        <authorList>
            <person name="Chen Y."/>
            <person name="Shah S."/>
            <person name="Dougan E. K."/>
            <person name="Thang M."/>
            <person name="Chan C."/>
        </authorList>
    </citation>
    <scope>NUCLEOTIDE SEQUENCE</scope>
</reference>
<evidence type="ECO:0000313" key="1">
    <source>
        <dbReference type="EMBL" id="CAJ1379340.1"/>
    </source>
</evidence>
<organism evidence="1 2">
    <name type="scientific">Effrenium voratum</name>
    <dbReference type="NCBI Taxonomy" id="2562239"/>
    <lineage>
        <taxon>Eukaryota</taxon>
        <taxon>Sar</taxon>
        <taxon>Alveolata</taxon>
        <taxon>Dinophyceae</taxon>
        <taxon>Suessiales</taxon>
        <taxon>Symbiodiniaceae</taxon>
        <taxon>Effrenium</taxon>
    </lineage>
</organism>
<feature type="non-terminal residue" evidence="1">
    <location>
        <position position="1"/>
    </location>
</feature>
<gene>
    <name evidence="1" type="ORF">EVOR1521_LOCUS7607</name>
</gene>
<dbReference type="EMBL" id="CAUJNA010000622">
    <property type="protein sequence ID" value="CAJ1379340.1"/>
    <property type="molecule type" value="Genomic_DNA"/>
</dbReference>
<proteinExistence type="predicted"/>
<name>A0AA36I1R7_9DINO</name>
<dbReference type="Proteomes" id="UP001178507">
    <property type="component" value="Unassembled WGS sequence"/>
</dbReference>
<evidence type="ECO:0000313" key="2">
    <source>
        <dbReference type="Proteomes" id="UP001178507"/>
    </source>
</evidence>
<feature type="non-terminal residue" evidence="1">
    <location>
        <position position="145"/>
    </location>
</feature>
<protein>
    <submittedName>
        <fullName evidence="1">Uncharacterized protein</fullName>
    </submittedName>
</protein>